<proteinExistence type="predicted"/>
<keyword evidence="1" id="KW-1133">Transmembrane helix</keyword>
<evidence type="ECO:0000313" key="2">
    <source>
        <dbReference type="EMBL" id="KAF4629233.1"/>
    </source>
</evidence>
<name>A0A8H4W052_9HELO</name>
<protein>
    <submittedName>
        <fullName evidence="2">Uncharacterized protein</fullName>
    </submittedName>
</protein>
<keyword evidence="3" id="KW-1185">Reference proteome</keyword>
<dbReference type="AlphaFoldDB" id="A0A8H4W052"/>
<keyword evidence="1" id="KW-0472">Membrane</keyword>
<organism evidence="2 3">
    <name type="scientific">Cudoniella acicularis</name>
    <dbReference type="NCBI Taxonomy" id="354080"/>
    <lineage>
        <taxon>Eukaryota</taxon>
        <taxon>Fungi</taxon>
        <taxon>Dikarya</taxon>
        <taxon>Ascomycota</taxon>
        <taxon>Pezizomycotina</taxon>
        <taxon>Leotiomycetes</taxon>
        <taxon>Helotiales</taxon>
        <taxon>Tricladiaceae</taxon>
        <taxon>Cudoniella</taxon>
    </lineage>
</organism>
<feature type="transmembrane region" description="Helical" evidence="1">
    <location>
        <begin position="122"/>
        <end position="143"/>
    </location>
</feature>
<evidence type="ECO:0000256" key="1">
    <source>
        <dbReference type="SAM" id="Phobius"/>
    </source>
</evidence>
<sequence>MAPKFTVLPCPTAYDPKEDITNPTHTHRRLCAPKTTGQNNTTATMAPVDVPKIQFRDTTAMNTAVTMAPFDVPKIQLRDTPAMNTATNLNATRPYSPLHYRLTIAPPTGIQNFNNLLGPSSLLWSMGICISLAVLFCIVPFLMRYSRRGKSHDLCGDGVSERGGKRVRDVEEGFWVNANEERDDEYQVGRYEERDGSLDLVGEFVLEDGEEEEEEERLYNSFESGFEMQGEMEVEDERDLMRRRRKAGRMLSFREGAGTC</sequence>
<evidence type="ECO:0000313" key="3">
    <source>
        <dbReference type="Proteomes" id="UP000566819"/>
    </source>
</evidence>
<keyword evidence="1" id="KW-0812">Transmembrane</keyword>
<gene>
    <name evidence="2" type="ORF">G7Y89_g8918</name>
</gene>
<accession>A0A8H4W052</accession>
<dbReference type="Proteomes" id="UP000566819">
    <property type="component" value="Unassembled WGS sequence"/>
</dbReference>
<comment type="caution">
    <text evidence="2">The sequence shown here is derived from an EMBL/GenBank/DDBJ whole genome shotgun (WGS) entry which is preliminary data.</text>
</comment>
<reference evidence="2 3" key="1">
    <citation type="submission" date="2020-03" db="EMBL/GenBank/DDBJ databases">
        <title>Draft Genome Sequence of Cudoniella acicularis.</title>
        <authorList>
            <person name="Buettner E."/>
            <person name="Kellner H."/>
        </authorList>
    </citation>
    <scope>NUCLEOTIDE SEQUENCE [LARGE SCALE GENOMIC DNA]</scope>
    <source>
        <strain evidence="2 3">DSM 108380</strain>
    </source>
</reference>
<dbReference type="EMBL" id="JAAMPI010000704">
    <property type="protein sequence ID" value="KAF4629233.1"/>
    <property type="molecule type" value="Genomic_DNA"/>
</dbReference>